<evidence type="ECO:0000313" key="4">
    <source>
        <dbReference type="Proteomes" id="UP000694424"/>
    </source>
</evidence>
<evidence type="ECO:0000259" key="2">
    <source>
        <dbReference type="PROSITE" id="PS50835"/>
    </source>
</evidence>
<feature type="domain" description="Ig-like" evidence="2">
    <location>
        <begin position="72"/>
        <end position="161"/>
    </location>
</feature>
<organism evidence="3 4">
    <name type="scientific">Apteryx owenii</name>
    <name type="common">Little spotted kiwi</name>
    <dbReference type="NCBI Taxonomy" id="8824"/>
    <lineage>
        <taxon>Eukaryota</taxon>
        <taxon>Metazoa</taxon>
        <taxon>Chordata</taxon>
        <taxon>Craniata</taxon>
        <taxon>Vertebrata</taxon>
        <taxon>Euteleostomi</taxon>
        <taxon>Archelosauria</taxon>
        <taxon>Archosauria</taxon>
        <taxon>Dinosauria</taxon>
        <taxon>Saurischia</taxon>
        <taxon>Theropoda</taxon>
        <taxon>Coelurosauria</taxon>
        <taxon>Aves</taxon>
        <taxon>Palaeognathae</taxon>
        <taxon>Apterygiformes</taxon>
        <taxon>Apterygidae</taxon>
        <taxon>Apteryx</taxon>
    </lineage>
</organism>
<dbReference type="PROSITE" id="PS50835">
    <property type="entry name" value="IG_LIKE"/>
    <property type="match status" value="2"/>
</dbReference>
<evidence type="ECO:0000256" key="1">
    <source>
        <dbReference type="ARBA" id="ARBA00023319"/>
    </source>
</evidence>
<evidence type="ECO:0000313" key="3">
    <source>
        <dbReference type="Ensembl" id="ENSAOWP00000006911.1"/>
    </source>
</evidence>
<reference evidence="3" key="1">
    <citation type="submission" date="2025-08" db="UniProtKB">
        <authorList>
            <consortium name="Ensembl"/>
        </authorList>
    </citation>
    <scope>IDENTIFICATION</scope>
</reference>
<dbReference type="Ensembl" id="ENSAOWT00000007818.1">
    <property type="protein sequence ID" value="ENSAOWP00000006911.1"/>
    <property type="gene ID" value="ENSAOWG00000004761.1"/>
</dbReference>
<reference evidence="3" key="2">
    <citation type="submission" date="2025-09" db="UniProtKB">
        <authorList>
            <consortium name="Ensembl"/>
        </authorList>
    </citation>
    <scope>IDENTIFICATION</scope>
</reference>
<sequence length="420" mass="44521">FGFFLRAGYRILYIYIFNEFILLQNSREGGGKGLFLVQGAAVLEHRACAGSIDAWGRGTAVTVSSAPLSRTPDVYAITPCCDAGTQGGEAVLACLVQGSSVESIAVEWFPPELAGAAVLFPPLRQPDGFTSSSRLALPPGAGRRQDLRCSVRNSAGKDAVTKAFPPDACVAVQRARWVHLVEPPCLDAEGPAALELVCILWGFEAGRARATWLLNGVEKGLKTQVSIIKGENGSASSHSRLEITRESWDSGDIYTCKVTYSDGDKGAEMYNTSKCQACASSSVRPQVYVTQPPFDDVLSGSAVATCLLLGWRLHGAKLFWQADGSRRPERPVTNVTPHANGTESLLATYPVLPEEWKTGLVLTCHAEVPCHGNFSEELAVGPAPGPRKVPAVSVSRAVREGAGATGPLPPASLLLCEASG</sequence>
<dbReference type="InterPro" id="IPR003597">
    <property type="entry name" value="Ig_C1-set"/>
</dbReference>
<dbReference type="InterPro" id="IPR013783">
    <property type="entry name" value="Ig-like_fold"/>
</dbReference>
<keyword evidence="1" id="KW-0393">Immunoglobulin domain</keyword>
<keyword evidence="4" id="KW-1185">Reference proteome</keyword>
<dbReference type="InterPro" id="IPR050380">
    <property type="entry name" value="Immune_Resp_Modulators"/>
</dbReference>
<accession>A0A8B9PAD3</accession>
<dbReference type="Gene3D" id="2.60.40.10">
    <property type="entry name" value="Immunoglobulins"/>
    <property type="match status" value="3"/>
</dbReference>
<dbReference type="AlphaFoldDB" id="A0A8B9PAD3"/>
<feature type="domain" description="Ig-like" evidence="2">
    <location>
        <begin position="166"/>
        <end position="273"/>
    </location>
</feature>
<proteinExistence type="predicted"/>
<dbReference type="SUPFAM" id="SSF48726">
    <property type="entry name" value="Immunoglobulin"/>
    <property type="match status" value="3"/>
</dbReference>
<name>A0A8B9PAD3_APTOW</name>
<dbReference type="PANTHER" id="PTHR23411">
    <property type="entry name" value="TAPASIN"/>
    <property type="match status" value="1"/>
</dbReference>
<protein>
    <recommendedName>
        <fullName evidence="2">Ig-like domain-containing protein</fullName>
    </recommendedName>
</protein>
<dbReference type="InterPro" id="IPR036179">
    <property type="entry name" value="Ig-like_dom_sf"/>
</dbReference>
<dbReference type="Proteomes" id="UP000694424">
    <property type="component" value="Unplaced"/>
</dbReference>
<dbReference type="Pfam" id="PF07654">
    <property type="entry name" value="C1-set"/>
    <property type="match status" value="1"/>
</dbReference>
<dbReference type="InterPro" id="IPR007110">
    <property type="entry name" value="Ig-like_dom"/>
</dbReference>